<feature type="region of interest" description="Disordered" evidence="1">
    <location>
        <begin position="24"/>
        <end position="71"/>
    </location>
</feature>
<dbReference type="OrthoDB" id="691358at2759"/>
<dbReference type="AlphaFoldDB" id="A0A1R3GVB9"/>
<dbReference type="Gramene" id="OMO61987">
    <property type="protein sequence ID" value="OMO61987"/>
    <property type="gene ID" value="CCACVL1_23093"/>
</dbReference>
<name>A0A1R3GVB9_COCAP</name>
<dbReference type="Proteomes" id="UP000188268">
    <property type="component" value="Unassembled WGS sequence"/>
</dbReference>
<evidence type="ECO:0000256" key="1">
    <source>
        <dbReference type="SAM" id="MobiDB-lite"/>
    </source>
</evidence>
<dbReference type="EMBL" id="AWWV01013360">
    <property type="protein sequence ID" value="OMO61987.1"/>
    <property type="molecule type" value="Genomic_DNA"/>
</dbReference>
<dbReference type="OMA" id="RAFMQIR"/>
<dbReference type="PANTHER" id="PTHR34670">
    <property type="entry name" value="EXPRESSED PROTEIN"/>
    <property type="match status" value="1"/>
</dbReference>
<protein>
    <submittedName>
        <fullName evidence="2">Uncharacterized protein</fullName>
    </submittedName>
</protein>
<keyword evidence="3" id="KW-1185">Reference proteome</keyword>
<feature type="compositionally biased region" description="Low complexity" evidence="1">
    <location>
        <begin position="54"/>
        <end position="66"/>
    </location>
</feature>
<organism evidence="2 3">
    <name type="scientific">Corchorus capsularis</name>
    <name type="common">Jute</name>
    <dbReference type="NCBI Taxonomy" id="210143"/>
    <lineage>
        <taxon>Eukaryota</taxon>
        <taxon>Viridiplantae</taxon>
        <taxon>Streptophyta</taxon>
        <taxon>Embryophyta</taxon>
        <taxon>Tracheophyta</taxon>
        <taxon>Spermatophyta</taxon>
        <taxon>Magnoliopsida</taxon>
        <taxon>eudicotyledons</taxon>
        <taxon>Gunneridae</taxon>
        <taxon>Pentapetalae</taxon>
        <taxon>rosids</taxon>
        <taxon>malvids</taxon>
        <taxon>Malvales</taxon>
        <taxon>Malvaceae</taxon>
        <taxon>Grewioideae</taxon>
        <taxon>Apeibeae</taxon>
        <taxon>Corchorus</taxon>
    </lineage>
</organism>
<evidence type="ECO:0000313" key="2">
    <source>
        <dbReference type="EMBL" id="OMO61987.1"/>
    </source>
</evidence>
<evidence type="ECO:0000313" key="3">
    <source>
        <dbReference type="Proteomes" id="UP000188268"/>
    </source>
</evidence>
<accession>A0A1R3GVB9</accession>
<comment type="caution">
    <text evidence="2">The sequence shown here is derived from an EMBL/GenBank/DDBJ whole genome shotgun (WGS) entry which is preliminary data.</text>
</comment>
<sequence length="101" mass="11143">MEGLIPFIYRVIIQHRTGEQLTVDGSLFNEPHPAPYTRLPGDSGRFERPPEHGSSFSMNTPSTSSPLIKGIKSPLHLSAPHNIFVMKEGEMSSSRAQDSPI</sequence>
<dbReference type="PANTHER" id="PTHR34670:SF8">
    <property type="entry name" value="EXPRESSED PROTEIN"/>
    <property type="match status" value="1"/>
</dbReference>
<proteinExistence type="predicted"/>
<gene>
    <name evidence="2" type="ORF">CCACVL1_23093</name>
</gene>
<reference evidence="2 3" key="1">
    <citation type="submission" date="2013-09" db="EMBL/GenBank/DDBJ databases">
        <title>Corchorus capsularis genome sequencing.</title>
        <authorList>
            <person name="Alam M."/>
            <person name="Haque M.S."/>
            <person name="Islam M.S."/>
            <person name="Emdad E.M."/>
            <person name="Islam M.M."/>
            <person name="Ahmed B."/>
            <person name="Halim A."/>
            <person name="Hossen Q.M.M."/>
            <person name="Hossain M.Z."/>
            <person name="Ahmed R."/>
            <person name="Khan M.M."/>
            <person name="Islam R."/>
            <person name="Rashid M.M."/>
            <person name="Khan S.A."/>
            <person name="Rahman M.S."/>
            <person name="Alam M."/>
        </authorList>
    </citation>
    <scope>NUCLEOTIDE SEQUENCE [LARGE SCALE GENOMIC DNA]</scope>
    <source>
        <strain evidence="3">cv. CVL-1</strain>
        <tissue evidence="2">Whole seedling</tissue>
    </source>
</reference>